<gene>
    <name evidence="8" type="ORF">SAMN05443507_11182</name>
</gene>
<sequence length="177" mass="18786">MIGFFIANLLGYGGGPSSIPLMEAQIVNHYHWMSAGDFANVLAVANALPGPVATKIAAAVGYSKGGAVGALAALLATIVPSAIALIVMLRLVDKFRQSAVVKGMTRWILPVITVLMGILTWQVLETGARTLGWVQDLLIAAVSLFFIRFLKVHPAFVIVGAFLYGGFLLPHFSHVLS</sequence>
<name>A0A1M6R8A6_9BACL</name>
<proteinExistence type="inferred from homology"/>
<dbReference type="PANTHER" id="PTHR43663">
    <property type="entry name" value="CHROMATE TRANSPORT PROTEIN-RELATED"/>
    <property type="match status" value="1"/>
</dbReference>
<organism evidence="8 9">
    <name type="scientific">Alicyclobacillus tolerans</name>
    <dbReference type="NCBI Taxonomy" id="90970"/>
    <lineage>
        <taxon>Bacteria</taxon>
        <taxon>Bacillati</taxon>
        <taxon>Bacillota</taxon>
        <taxon>Bacilli</taxon>
        <taxon>Bacillales</taxon>
        <taxon>Alicyclobacillaceae</taxon>
        <taxon>Alicyclobacillus</taxon>
    </lineage>
</organism>
<comment type="similarity">
    <text evidence="2">Belongs to the chromate ion transporter (CHR) (TC 2.A.51) family.</text>
</comment>
<feature type="transmembrane region" description="Helical" evidence="7">
    <location>
        <begin position="154"/>
        <end position="172"/>
    </location>
</feature>
<evidence type="ECO:0000313" key="9">
    <source>
        <dbReference type="Proteomes" id="UP000184016"/>
    </source>
</evidence>
<keyword evidence="4 7" id="KW-0812">Transmembrane</keyword>
<dbReference type="AlphaFoldDB" id="A0A1M6R8A6"/>
<evidence type="ECO:0000256" key="6">
    <source>
        <dbReference type="ARBA" id="ARBA00023136"/>
    </source>
</evidence>
<protein>
    <submittedName>
        <fullName evidence="8">Chromate transporter</fullName>
    </submittedName>
</protein>
<comment type="subcellular location">
    <subcellularLocation>
        <location evidence="1">Cell membrane</location>
        <topology evidence="1">Multi-pass membrane protein</topology>
    </subcellularLocation>
</comment>
<dbReference type="InterPro" id="IPR003370">
    <property type="entry name" value="Chromate_transpt"/>
</dbReference>
<dbReference type="Pfam" id="PF02417">
    <property type="entry name" value="Chromate_transp"/>
    <property type="match status" value="1"/>
</dbReference>
<accession>A0A1M6R8A6</accession>
<evidence type="ECO:0000256" key="5">
    <source>
        <dbReference type="ARBA" id="ARBA00022989"/>
    </source>
</evidence>
<dbReference type="InterPro" id="IPR052518">
    <property type="entry name" value="CHR_Transporter"/>
</dbReference>
<keyword evidence="6 7" id="KW-0472">Membrane</keyword>
<evidence type="ECO:0000256" key="2">
    <source>
        <dbReference type="ARBA" id="ARBA00005262"/>
    </source>
</evidence>
<dbReference type="EMBL" id="FRAF01000011">
    <property type="protein sequence ID" value="SHK28537.1"/>
    <property type="molecule type" value="Genomic_DNA"/>
</dbReference>
<feature type="transmembrane region" description="Helical" evidence="7">
    <location>
        <begin position="104"/>
        <end position="124"/>
    </location>
</feature>
<evidence type="ECO:0000256" key="7">
    <source>
        <dbReference type="SAM" id="Phobius"/>
    </source>
</evidence>
<keyword evidence="9" id="KW-1185">Reference proteome</keyword>
<feature type="transmembrane region" description="Helical" evidence="7">
    <location>
        <begin position="70"/>
        <end position="92"/>
    </location>
</feature>
<reference evidence="9" key="1">
    <citation type="submission" date="2016-11" db="EMBL/GenBank/DDBJ databases">
        <authorList>
            <person name="Varghese N."/>
            <person name="Submissions S."/>
        </authorList>
    </citation>
    <scope>NUCLEOTIDE SEQUENCE [LARGE SCALE GENOMIC DNA]</scope>
    <source>
        <strain evidence="9">USBA-503</strain>
    </source>
</reference>
<evidence type="ECO:0000313" key="8">
    <source>
        <dbReference type="EMBL" id="SHK28537.1"/>
    </source>
</evidence>
<evidence type="ECO:0000256" key="1">
    <source>
        <dbReference type="ARBA" id="ARBA00004651"/>
    </source>
</evidence>
<feature type="transmembrane region" description="Helical" evidence="7">
    <location>
        <begin position="130"/>
        <end position="147"/>
    </location>
</feature>
<evidence type="ECO:0000256" key="4">
    <source>
        <dbReference type="ARBA" id="ARBA00022692"/>
    </source>
</evidence>
<dbReference type="GO" id="GO:0015109">
    <property type="term" value="F:chromate transmembrane transporter activity"/>
    <property type="evidence" value="ECO:0007669"/>
    <property type="project" value="InterPro"/>
</dbReference>
<evidence type="ECO:0000256" key="3">
    <source>
        <dbReference type="ARBA" id="ARBA00022475"/>
    </source>
</evidence>
<keyword evidence="5 7" id="KW-1133">Transmembrane helix</keyword>
<dbReference type="Proteomes" id="UP000184016">
    <property type="component" value="Unassembled WGS sequence"/>
</dbReference>
<keyword evidence="3" id="KW-1003">Cell membrane</keyword>
<dbReference type="PANTHER" id="PTHR43663:SF1">
    <property type="entry name" value="CHROMATE TRANSPORTER"/>
    <property type="match status" value="1"/>
</dbReference>
<dbReference type="STRING" id="1830138.SAMN05443507_11182"/>
<dbReference type="GO" id="GO:0005886">
    <property type="term" value="C:plasma membrane"/>
    <property type="evidence" value="ECO:0007669"/>
    <property type="project" value="UniProtKB-SubCell"/>
</dbReference>